<dbReference type="AlphaFoldDB" id="A0A0V8M050"/>
<dbReference type="PROSITE" id="PS50928">
    <property type="entry name" value="ABC_TM1"/>
    <property type="match status" value="1"/>
</dbReference>
<dbReference type="InterPro" id="IPR011867">
    <property type="entry name" value="ModB_ABC"/>
</dbReference>
<evidence type="ECO:0000313" key="12">
    <source>
        <dbReference type="EMBL" id="KSV17154.1"/>
    </source>
</evidence>
<evidence type="ECO:0000256" key="10">
    <source>
        <dbReference type="RuleBase" id="RU365097"/>
    </source>
</evidence>
<comment type="similarity">
    <text evidence="2 10">Belongs to the binding-protein-dependent transport system permease family. CysTW subfamily.</text>
</comment>
<dbReference type="PATRIC" id="fig|61435.5.peg.1362"/>
<evidence type="ECO:0000313" key="13">
    <source>
        <dbReference type="Proteomes" id="UP000053577"/>
    </source>
</evidence>
<evidence type="ECO:0000256" key="2">
    <source>
        <dbReference type="ARBA" id="ARBA00007069"/>
    </source>
</evidence>
<keyword evidence="4 10" id="KW-1003">Cell membrane</keyword>
<feature type="transmembrane region" description="Helical" evidence="9">
    <location>
        <begin position="46"/>
        <end position="68"/>
    </location>
</feature>
<dbReference type="GO" id="GO:0005886">
    <property type="term" value="C:plasma membrane"/>
    <property type="evidence" value="ECO:0007669"/>
    <property type="project" value="UniProtKB-SubCell"/>
</dbReference>
<feature type="transmembrane region" description="Helical" evidence="9">
    <location>
        <begin position="195"/>
        <end position="214"/>
    </location>
</feature>
<comment type="function">
    <text evidence="10">Part of the binding-protein-dependent transport system for molybdenum; probably responsible for the translocation of the substrate across the membrane.</text>
</comment>
<dbReference type="EMBL" id="JGYD01000025">
    <property type="protein sequence ID" value="KSV17154.1"/>
    <property type="molecule type" value="Genomic_DNA"/>
</dbReference>
<evidence type="ECO:0000256" key="8">
    <source>
        <dbReference type="ARBA" id="ARBA00023136"/>
    </source>
</evidence>
<dbReference type="PANTHER" id="PTHR30183">
    <property type="entry name" value="MOLYBDENUM TRANSPORT SYSTEM PERMEASE PROTEIN MODB"/>
    <property type="match status" value="1"/>
</dbReference>
<organism evidence="12 13">
    <name type="scientific">Dehalococcoides mccartyi</name>
    <dbReference type="NCBI Taxonomy" id="61435"/>
    <lineage>
        <taxon>Bacteria</taxon>
        <taxon>Bacillati</taxon>
        <taxon>Chloroflexota</taxon>
        <taxon>Dehalococcoidia</taxon>
        <taxon>Dehalococcoidales</taxon>
        <taxon>Dehalococcoidaceae</taxon>
        <taxon>Dehalococcoides</taxon>
    </lineage>
</organism>
<feature type="transmembrane region" description="Helical" evidence="9">
    <location>
        <begin position="6"/>
        <end position="34"/>
    </location>
</feature>
<dbReference type="RefSeq" id="WP_058292738.1">
    <property type="nucleotide sequence ID" value="NZ_CP019865.1"/>
</dbReference>
<feature type="transmembrane region" description="Helical" evidence="9">
    <location>
        <begin position="132"/>
        <end position="154"/>
    </location>
</feature>
<evidence type="ECO:0000259" key="11">
    <source>
        <dbReference type="PROSITE" id="PS50928"/>
    </source>
</evidence>
<gene>
    <name evidence="12" type="ORF">DA01_06925</name>
</gene>
<dbReference type="Pfam" id="PF00528">
    <property type="entry name" value="BPD_transp_1"/>
    <property type="match status" value="1"/>
</dbReference>
<dbReference type="SUPFAM" id="SSF161098">
    <property type="entry name" value="MetI-like"/>
    <property type="match status" value="1"/>
</dbReference>
<evidence type="ECO:0000256" key="1">
    <source>
        <dbReference type="ARBA" id="ARBA00004651"/>
    </source>
</evidence>
<evidence type="ECO:0000256" key="7">
    <source>
        <dbReference type="ARBA" id="ARBA00022989"/>
    </source>
</evidence>
<keyword evidence="8 9" id="KW-0472">Membrane</keyword>
<dbReference type="CDD" id="cd06261">
    <property type="entry name" value="TM_PBP2"/>
    <property type="match status" value="1"/>
</dbReference>
<dbReference type="Proteomes" id="UP000053577">
    <property type="component" value="Unassembled WGS sequence"/>
</dbReference>
<feature type="transmembrane region" description="Helical" evidence="9">
    <location>
        <begin position="88"/>
        <end position="111"/>
    </location>
</feature>
<feature type="domain" description="ABC transmembrane type-1" evidence="11">
    <location>
        <begin position="8"/>
        <end position="209"/>
    </location>
</feature>
<comment type="caution">
    <text evidence="12">The sequence shown here is derived from an EMBL/GenBank/DDBJ whole genome shotgun (WGS) entry which is preliminary data.</text>
</comment>
<keyword evidence="7 9" id="KW-1133">Transmembrane helix</keyword>
<dbReference type="PANTHER" id="PTHR30183:SF3">
    <property type="entry name" value="MOLYBDENUM TRANSPORT SYSTEM PERMEASE PROTEIN MODB"/>
    <property type="match status" value="1"/>
</dbReference>
<evidence type="ECO:0000256" key="5">
    <source>
        <dbReference type="ARBA" id="ARBA00022505"/>
    </source>
</evidence>
<dbReference type="NCBIfam" id="TIGR02141">
    <property type="entry name" value="modB_ABC"/>
    <property type="match status" value="1"/>
</dbReference>
<evidence type="ECO:0000256" key="6">
    <source>
        <dbReference type="ARBA" id="ARBA00022692"/>
    </source>
</evidence>
<keyword evidence="5 10" id="KW-0500">Molybdenum</keyword>
<evidence type="ECO:0000256" key="4">
    <source>
        <dbReference type="ARBA" id="ARBA00022475"/>
    </source>
</evidence>
<evidence type="ECO:0000256" key="9">
    <source>
        <dbReference type="RuleBase" id="RU363032"/>
    </source>
</evidence>
<dbReference type="OrthoDB" id="9795403at2"/>
<dbReference type="InterPro" id="IPR035906">
    <property type="entry name" value="MetI-like_sf"/>
</dbReference>
<dbReference type="Gene3D" id="1.10.3720.10">
    <property type="entry name" value="MetI-like"/>
    <property type="match status" value="1"/>
</dbReference>
<protein>
    <recommendedName>
        <fullName evidence="10">Molybdenum transport system permease</fullName>
    </recommendedName>
</protein>
<proteinExistence type="inferred from homology"/>
<sequence length="222" mass="24134">MDSYLLPLWISCKTVLVTTAITFVLGIAVARWMARYSGKYKGMIDGIFILPLVLPPTVVGFGLLMLFGKNGPLGEFLSLFDMTVVFSWPATVIAAVIMTFPLMYMSARAGFEQVDINIENAARTLGASEWRVFWTITMPAARPAIMAATVLAFARALGEFGATLMLAGNIPGKTTTIPVAIYFNIQAGHTDKAMVLVFIVLAISFVSLAALTYWKLKIPAKP</sequence>
<accession>A0A0V8M050</accession>
<evidence type="ECO:0000256" key="3">
    <source>
        <dbReference type="ARBA" id="ARBA00022448"/>
    </source>
</evidence>
<keyword evidence="3 9" id="KW-0813">Transport</keyword>
<feature type="transmembrane region" description="Helical" evidence="9">
    <location>
        <begin position="160"/>
        <end position="183"/>
    </location>
</feature>
<name>A0A0V8M050_9CHLR</name>
<dbReference type="InterPro" id="IPR000515">
    <property type="entry name" value="MetI-like"/>
</dbReference>
<reference evidence="12 13" key="1">
    <citation type="journal article" date="2015" name="Sci. Rep.">
        <title>A comparative genomics and reductive dehalogenase gene transcription study of two chloroethene-respiring bacteria, Dehalococcoides mccartyi strains MB and 11a.</title>
        <authorList>
            <person name="Low A."/>
            <person name="Shen Z."/>
            <person name="Cheng D."/>
            <person name="Rogers M.J."/>
            <person name="Lee P.K."/>
            <person name="He J."/>
        </authorList>
    </citation>
    <scope>NUCLEOTIDE SEQUENCE [LARGE SCALE GENOMIC DNA]</scope>
    <source>
        <strain evidence="12 13">MB</strain>
    </source>
</reference>
<dbReference type="GO" id="GO:0015098">
    <property type="term" value="F:molybdate ion transmembrane transporter activity"/>
    <property type="evidence" value="ECO:0007669"/>
    <property type="project" value="UniProtKB-UniRule"/>
</dbReference>
<keyword evidence="6 9" id="KW-0812">Transmembrane</keyword>
<comment type="subcellular location">
    <subcellularLocation>
        <location evidence="1 9">Cell membrane</location>
        <topology evidence="1 9">Multi-pass membrane protein</topology>
    </subcellularLocation>
</comment>